<keyword evidence="7" id="KW-0479">Metal-binding</keyword>
<protein>
    <submittedName>
        <fullName evidence="17">Cu2+-exporting ATPase</fullName>
    </submittedName>
</protein>
<evidence type="ECO:0000313" key="17">
    <source>
        <dbReference type="EMBL" id="RBP46468.1"/>
    </source>
</evidence>
<comment type="caution">
    <text evidence="17">The sequence shown here is derived from an EMBL/GenBank/DDBJ whole genome shotgun (WGS) entry which is preliminary data.</text>
</comment>
<dbReference type="PROSITE" id="PS00154">
    <property type="entry name" value="ATPASE_E1_E2"/>
    <property type="match status" value="1"/>
</dbReference>
<sequence length="810" mass="87105">MCIHCGTPVPSTAADSRFCCTGCAYVHALLQEEGLEKFYELRGEQTLVPVSTQALRDQDFEWLAQATREAEEKALADATVARLHLGVQGMSCLGCVWLMERVHQQQPGAGRITIHASRGDLEVEWNVGAFAPIEFAKRLQHFGYLLGPSTGIGKGKPAADDLVRRMGLCGAFAMNAMAFTLPTYLGMSRSFVFAEWFDLVAACSATLALLLGGSYFAGKSWRALQHGVLHIDTPIALGIGAAWLGAMIGWATGVDGLKYFDFVATFIFLMLVGRWLQQFAVERNSRRMLQGAVVADTVMVCHADGSTEAKAIRDIAVGDSIRLKPGELCPVRAQLSSPHVGISLEWINGESAATERTSGQLVPSGALVVSNRPVEVEVLESWEGSLLQRLVASDRPEHVFSPFVGALLKWYLAVVVLIGIAGGAAWLLMGSSVVTALQVMISVFVVSCPCALGVAAPFADDLANGLLQRLGVFVRTGFLWQRLVRVRSVLFDKTGTLTAENPTLENPEALDTLDPASRQALSQLVHASLHPISRSIFDALGSFNIASQQDASPAVEEVVGMGLLLQAEHGATYALGRPGWKDDGNYSGNSEDVVFSRDGKRLAAFAFEDRLRPSTRAAMDRLRQSGLTVQLLSGDRHEKVARIAAQLGLEESAWHAEMTPDQKAASVRQAGASQTLFIGDGANDSLAFDEALCAGSPVTGKNFLERKADFYFLGNSLRFLPDLLSVAHRRMLAVRCVFTFALVYNASAIALALAGVMSPLLAAVLMPASSVVTLGIAQLMLGQWGRKMKGQDRKTDPQTVRGANGEVALS</sequence>
<dbReference type="GO" id="GO:0055070">
    <property type="term" value="P:copper ion homeostasis"/>
    <property type="evidence" value="ECO:0007669"/>
    <property type="project" value="TreeGrafter"/>
</dbReference>
<dbReference type="InterPro" id="IPR036412">
    <property type="entry name" value="HAD-like_sf"/>
</dbReference>
<dbReference type="InterPro" id="IPR059000">
    <property type="entry name" value="ATPase_P-type_domA"/>
</dbReference>
<dbReference type="Pfam" id="PF00122">
    <property type="entry name" value="E1-E2_ATPase"/>
    <property type="match status" value="1"/>
</dbReference>
<keyword evidence="12 14" id="KW-0472">Membrane</keyword>
<keyword evidence="3" id="KW-0813">Transport</keyword>
<dbReference type="InterPro" id="IPR001757">
    <property type="entry name" value="P_typ_ATPase"/>
</dbReference>
<dbReference type="GO" id="GO:0043682">
    <property type="term" value="F:P-type divalent copper transporter activity"/>
    <property type="evidence" value="ECO:0007669"/>
    <property type="project" value="TreeGrafter"/>
</dbReference>
<evidence type="ECO:0000313" key="18">
    <source>
        <dbReference type="Proteomes" id="UP000253426"/>
    </source>
</evidence>
<dbReference type="SUPFAM" id="SSF56784">
    <property type="entry name" value="HAD-like"/>
    <property type="match status" value="1"/>
</dbReference>
<dbReference type="Gene3D" id="2.70.150.10">
    <property type="entry name" value="Calcium-transporting ATPase, cytoplasmic transduction domain A"/>
    <property type="match status" value="1"/>
</dbReference>
<dbReference type="EMBL" id="QNRR01000002">
    <property type="protein sequence ID" value="RBP46468.1"/>
    <property type="molecule type" value="Genomic_DNA"/>
</dbReference>
<keyword evidence="5" id="KW-0597">Phosphoprotein</keyword>
<keyword evidence="9" id="KW-1278">Translocase</keyword>
<feature type="transmembrane region" description="Helical" evidence="14">
    <location>
        <begin position="732"/>
        <end position="754"/>
    </location>
</feature>
<dbReference type="PANTHER" id="PTHR43520">
    <property type="entry name" value="ATP7, ISOFORM B"/>
    <property type="match status" value="1"/>
</dbReference>
<feature type="domain" description="P-type ATPase A" evidence="15">
    <location>
        <begin position="296"/>
        <end position="392"/>
    </location>
</feature>
<reference evidence="17 18" key="1">
    <citation type="submission" date="2018-06" db="EMBL/GenBank/DDBJ databases">
        <title>Genomic Encyclopedia of Type Strains, Phase IV (KMG-IV): sequencing the most valuable type-strain genomes for metagenomic binning, comparative biology and taxonomic classification.</title>
        <authorList>
            <person name="Goeker M."/>
        </authorList>
    </citation>
    <scope>NUCLEOTIDE SEQUENCE [LARGE SCALE GENOMIC DNA]</scope>
    <source>
        <strain evidence="17 18">DSM 25532</strain>
    </source>
</reference>
<dbReference type="InterPro" id="IPR018303">
    <property type="entry name" value="ATPase_P-typ_P_site"/>
</dbReference>
<keyword evidence="8" id="KW-0460">Magnesium</keyword>
<evidence type="ECO:0000256" key="9">
    <source>
        <dbReference type="ARBA" id="ARBA00022967"/>
    </source>
</evidence>
<dbReference type="SUPFAM" id="SSF55008">
    <property type="entry name" value="HMA, heavy metal-associated domain"/>
    <property type="match status" value="1"/>
</dbReference>
<dbReference type="InterPro" id="IPR023214">
    <property type="entry name" value="HAD_sf"/>
</dbReference>
<dbReference type="Pfam" id="PF12156">
    <property type="entry name" value="ATPase-cat_bd"/>
    <property type="match status" value="1"/>
</dbReference>
<organism evidence="17 18">
    <name type="scientific">Roseimicrobium gellanilyticum</name>
    <dbReference type="NCBI Taxonomy" id="748857"/>
    <lineage>
        <taxon>Bacteria</taxon>
        <taxon>Pseudomonadati</taxon>
        <taxon>Verrucomicrobiota</taxon>
        <taxon>Verrucomicrobiia</taxon>
        <taxon>Verrucomicrobiales</taxon>
        <taxon>Verrucomicrobiaceae</taxon>
        <taxon>Roseimicrobium</taxon>
    </lineage>
</organism>
<evidence type="ECO:0000256" key="7">
    <source>
        <dbReference type="ARBA" id="ARBA00022723"/>
    </source>
</evidence>
<dbReference type="SUPFAM" id="SSF81665">
    <property type="entry name" value="Calcium ATPase, transmembrane domain M"/>
    <property type="match status" value="1"/>
</dbReference>
<keyword evidence="4" id="KW-1003">Cell membrane</keyword>
<feature type="region of interest" description="Disordered" evidence="13">
    <location>
        <begin position="788"/>
        <end position="810"/>
    </location>
</feature>
<dbReference type="InterPro" id="IPR023299">
    <property type="entry name" value="ATPase_P-typ_cyto_dom_N"/>
</dbReference>
<evidence type="ECO:0000256" key="2">
    <source>
        <dbReference type="ARBA" id="ARBA00006024"/>
    </source>
</evidence>
<dbReference type="InterPro" id="IPR021993">
    <property type="entry name" value="ATPase-cat-bd"/>
</dbReference>
<evidence type="ECO:0000256" key="1">
    <source>
        <dbReference type="ARBA" id="ARBA00004651"/>
    </source>
</evidence>
<dbReference type="GO" id="GO:0005886">
    <property type="term" value="C:plasma membrane"/>
    <property type="evidence" value="ECO:0007669"/>
    <property type="project" value="UniProtKB-SubCell"/>
</dbReference>
<evidence type="ECO:0000256" key="8">
    <source>
        <dbReference type="ARBA" id="ARBA00022842"/>
    </source>
</evidence>
<feature type="transmembrane region" description="Helical" evidence="14">
    <location>
        <begin position="199"/>
        <end position="217"/>
    </location>
</feature>
<feature type="transmembrane region" description="Helical" evidence="14">
    <location>
        <begin position="229"/>
        <end position="251"/>
    </location>
</feature>
<keyword evidence="18" id="KW-1185">Reference proteome</keyword>
<evidence type="ECO:0000256" key="5">
    <source>
        <dbReference type="ARBA" id="ARBA00022553"/>
    </source>
</evidence>
<keyword evidence="11" id="KW-0406">Ion transport</keyword>
<keyword evidence="10 14" id="KW-1133">Transmembrane helix</keyword>
<keyword evidence="6 14" id="KW-0812">Transmembrane</keyword>
<feature type="transmembrane region" description="Helical" evidence="14">
    <location>
        <begin position="760"/>
        <end position="781"/>
    </location>
</feature>
<feature type="transmembrane region" description="Helical" evidence="14">
    <location>
        <begin position="166"/>
        <end position="187"/>
    </location>
</feature>
<dbReference type="InterPro" id="IPR008250">
    <property type="entry name" value="ATPase_P-typ_transduc_dom_A_sf"/>
</dbReference>
<evidence type="ECO:0000256" key="6">
    <source>
        <dbReference type="ARBA" id="ARBA00022692"/>
    </source>
</evidence>
<dbReference type="Proteomes" id="UP000253426">
    <property type="component" value="Unassembled WGS sequence"/>
</dbReference>
<feature type="transmembrane region" description="Helical" evidence="14">
    <location>
        <begin position="410"/>
        <end position="429"/>
    </location>
</feature>
<evidence type="ECO:0000256" key="14">
    <source>
        <dbReference type="SAM" id="Phobius"/>
    </source>
</evidence>
<evidence type="ECO:0000256" key="13">
    <source>
        <dbReference type="SAM" id="MobiDB-lite"/>
    </source>
</evidence>
<evidence type="ECO:0000256" key="4">
    <source>
        <dbReference type="ARBA" id="ARBA00022475"/>
    </source>
</evidence>
<evidence type="ECO:0000256" key="12">
    <source>
        <dbReference type="ARBA" id="ARBA00023136"/>
    </source>
</evidence>
<accession>A0A366HTP9</accession>
<evidence type="ECO:0000259" key="16">
    <source>
        <dbReference type="Pfam" id="PF12156"/>
    </source>
</evidence>
<gene>
    <name evidence="17" type="ORF">DES53_102859</name>
</gene>
<evidence type="ECO:0000259" key="15">
    <source>
        <dbReference type="Pfam" id="PF00122"/>
    </source>
</evidence>
<dbReference type="AlphaFoldDB" id="A0A366HTP9"/>
<dbReference type="GO" id="GO:0016887">
    <property type="term" value="F:ATP hydrolysis activity"/>
    <property type="evidence" value="ECO:0007669"/>
    <property type="project" value="InterPro"/>
</dbReference>
<evidence type="ECO:0000256" key="10">
    <source>
        <dbReference type="ARBA" id="ARBA00022989"/>
    </source>
</evidence>
<dbReference type="InterPro" id="IPR023298">
    <property type="entry name" value="ATPase_P-typ_TM_dom_sf"/>
</dbReference>
<comment type="subcellular location">
    <subcellularLocation>
        <location evidence="1">Cell membrane</location>
        <topology evidence="1">Multi-pass membrane protein</topology>
    </subcellularLocation>
</comment>
<evidence type="ECO:0000256" key="3">
    <source>
        <dbReference type="ARBA" id="ARBA00022448"/>
    </source>
</evidence>
<feature type="transmembrane region" description="Helical" evidence="14">
    <location>
        <begin position="257"/>
        <end position="276"/>
    </location>
</feature>
<dbReference type="Gene3D" id="3.40.1110.10">
    <property type="entry name" value="Calcium-transporting ATPase, cytoplasmic domain N"/>
    <property type="match status" value="1"/>
</dbReference>
<dbReference type="SUPFAM" id="SSF81653">
    <property type="entry name" value="Calcium ATPase, transduction domain A"/>
    <property type="match status" value="1"/>
</dbReference>
<dbReference type="PANTHER" id="PTHR43520:SF5">
    <property type="entry name" value="CATION-TRANSPORTING P-TYPE ATPASE-RELATED"/>
    <property type="match status" value="1"/>
</dbReference>
<dbReference type="GO" id="GO:0005524">
    <property type="term" value="F:ATP binding"/>
    <property type="evidence" value="ECO:0007669"/>
    <property type="project" value="InterPro"/>
</dbReference>
<name>A0A366HTP9_9BACT</name>
<dbReference type="InterPro" id="IPR036163">
    <property type="entry name" value="HMA_dom_sf"/>
</dbReference>
<comment type="similarity">
    <text evidence="2">Belongs to the cation transport ATPase (P-type) (TC 3.A.3) family. Type IB subfamily.</text>
</comment>
<evidence type="ECO:0000256" key="11">
    <source>
        <dbReference type="ARBA" id="ARBA00023065"/>
    </source>
</evidence>
<feature type="domain" description="Putative metal-binding" evidence="16">
    <location>
        <begin position="2"/>
        <end position="47"/>
    </location>
</feature>
<dbReference type="NCBIfam" id="TIGR01494">
    <property type="entry name" value="ATPase_P-type"/>
    <property type="match status" value="2"/>
</dbReference>
<feature type="transmembrane region" description="Helical" evidence="14">
    <location>
        <begin position="435"/>
        <end position="459"/>
    </location>
</feature>
<dbReference type="GO" id="GO:0005507">
    <property type="term" value="F:copper ion binding"/>
    <property type="evidence" value="ECO:0007669"/>
    <property type="project" value="TreeGrafter"/>
</dbReference>
<dbReference type="Pfam" id="PF00702">
    <property type="entry name" value="Hydrolase"/>
    <property type="match status" value="1"/>
</dbReference>
<dbReference type="Gene3D" id="3.40.50.1000">
    <property type="entry name" value="HAD superfamily/HAD-like"/>
    <property type="match status" value="1"/>
</dbReference>
<proteinExistence type="inferred from homology"/>